<proteinExistence type="predicted"/>
<feature type="transmembrane region" description="Helical" evidence="6">
    <location>
        <begin position="90"/>
        <end position="110"/>
    </location>
</feature>
<feature type="transmembrane region" description="Helical" evidence="6">
    <location>
        <begin position="511"/>
        <end position="533"/>
    </location>
</feature>
<dbReference type="AlphaFoldDB" id="A0AAW2Z586"/>
<evidence type="ECO:0000256" key="1">
    <source>
        <dbReference type="ARBA" id="ARBA00004141"/>
    </source>
</evidence>
<dbReference type="Pfam" id="PF00939">
    <property type="entry name" value="Na_sulph_symp"/>
    <property type="match status" value="1"/>
</dbReference>
<accession>A0AAW2Z586</accession>
<dbReference type="GO" id="GO:0005886">
    <property type="term" value="C:plasma membrane"/>
    <property type="evidence" value="ECO:0007669"/>
    <property type="project" value="TreeGrafter"/>
</dbReference>
<feature type="compositionally biased region" description="Basic and acidic residues" evidence="5">
    <location>
        <begin position="346"/>
        <end position="356"/>
    </location>
</feature>
<evidence type="ECO:0000256" key="3">
    <source>
        <dbReference type="ARBA" id="ARBA00022989"/>
    </source>
</evidence>
<comment type="subcellular location">
    <subcellularLocation>
        <location evidence="1">Membrane</location>
        <topology evidence="1">Multi-pass membrane protein</topology>
    </subcellularLocation>
</comment>
<evidence type="ECO:0000256" key="4">
    <source>
        <dbReference type="ARBA" id="ARBA00023136"/>
    </source>
</evidence>
<feature type="region of interest" description="Disordered" evidence="5">
    <location>
        <begin position="340"/>
        <end position="362"/>
    </location>
</feature>
<comment type="caution">
    <text evidence="7">The sequence shown here is derived from an EMBL/GenBank/DDBJ whole genome shotgun (WGS) entry which is preliminary data.</text>
</comment>
<dbReference type="EMBL" id="JAOPGA020001024">
    <property type="protein sequence ID" value="KAL0484110.1"/>
    <property type="molecule type" value="Genomic_DNA"/>
</dbReference>
<dbReference type="GO" id="GO:0005310">
    <property type="term" value="F:dicarboxylic acid transmembrane transporter activity"/>
    <property type="evidence" value="ECO:0007669"/>
    <property type="project" value="UniProtKB-ARBA"/>
</dbReference>
<gene>
    <name evidence="7" type="ORF">AKO1_004910</name>
</gene>
<name>A0AAW2Z586_9EUKA</name>
<feature type="transmembrane region" description="Helical" evidence="6">
    <location>
        <begin position="593"/>
        <end position="613"/>
    </location>
</feature>
<dbReference type="Proteomes" id="UP001431209">
    <property type="component" value="Unassembled WGS sequence"/>
</dbReference>
<keyword evidence="3 6" id="KW-1133">Transmembrane helix</keyword>
<evidence type="ECO:0000313" key="7">
    <source>
        <dbReference type="EMBL" id="KAL0484110.1"/>
    </source>
</evidence>
<feature type="transmembrane region" description="Helical" evidence="6">
    <location>
        <begin position="153"/>
        <end position="176"/>
    </location>
</feature>
<protein>
    <submittedName>
        <fullName evidence="7">10 TM domain-containing transmembrane protein</fullName>
    </submittedName>
</protein>
<reference evidence="7 8" key="1">
    <citation type="submission" date="2024-03" db="EMBL/GenBank/DDBJ databases">
        <title>The Acrasis kona genome and developmental transcriptomes reveal deep origins of eukaryotic multicellular pathways.</title>
        <authorList>
            <person name="Sheikh S."/>
            <person name="Fu C.-J."/>
            <person name="Brown M.W."/>
            <person name="Baldauf S.L."/>
        </authorList>
    </citation>
    <scope>NUCLEOTIDE SEQUENCE [LARGE SCALE GENOMIC DNA]</scope>
    <source>
        <strain evidence="7 8">ATCC MYA-3509</strain>
    </source>
</reference>
<feature type="transmembrane region" description="Helical" evidence="6">
    <location>
        <begin position="385"/>
        <end position="401"/>
    </location>
</feature>
<feature type="transmembrane region" description="Helical" evidence="6">
    <location>
        <begin position="433"/>
        <end position="452"/>
    </location>
</feature>
<evidence type="ECO:0000313" key="8">
    <source>
        <dbReference type="Proteomes" id="UP001431209"/>
    </source>
</evidence>
<feature type="transmembrane region" description="Helical" evidence="6">
    <location>
        <begin position="222"/>
        <end position="248"/>
    </location>
</feature>
<keyword evidence="8" id="KW-1185">Reference proteome</keyword>
<keyword evidence="2 6" id="KW-0812">Transmembrane</keyword>
<dbReference type="InterPro" id="IPR001898">
    <property type="entry name" value="SLC13A/DASS"/>
</dbReference>
<feature type="transmembrane region" description="Helical" evidence="6">
    <location>
        <begin position="268"/>
        <end position="292"/>
    </location>
</feature>
<sequence>MTDIQMHDVELKDDMKNVPLNENIEVTSDEQTDTPSTPAPSHRWRNRIITTLKFLSGPLLAFPFMFDILEPGKIEVSRCAAVTIWMGMWWLLEPVPLACTCLLPTVLFPLTGLLSASDVSSAYFGDLTFLFIGSYVMAIALEKWELHKRFALIVLRGIGTKPKVILFGFMLLSWFISQWLSNSAAAAMLLPMAVAIIASIQQNPQQASPINEPLASDPFAKSILLGIAYSCSIGGFATLTGTGTNLMLAAQFKMLFPEGDGVLTYVRWYLFNAPLSLLMLFVLYIYFILLFLRGYNFRSTSQPVSDVVVMKEIPELENKDTETDISVVVDPVDLTTEQSVVENENEQIRTGEESNDKQQASAPSDLIKEMFKREYINLGPWKQEHVIISMLFVLMALLWITRELPISMEQGSEDHPVGWPFLIFWVKNSRKHYVSDGTVAIFIAAMLFILPAGRGGRSRLMDWPTVHDKMPWSVILLLGSGFALSKAFAASEFADFVARVVGEKGGQLHPYILLIILCFAVSVLTEFTSNVTTNSILMPVIATLSVSPSVRQNPLLFMVPTTISCSLAFMTPIGTPPNALAYASGHIRMRDMVITGILLNAIGVLFTCCYTFALGGPILGIRLGEMPSWANTTSTI</sequence>
<feature type="transmembrane region" description="Helical" evidence="6">
    <location>
        <begin position="182"/>
        <end position="201"/>
    </location>
</feature>
<feature type="transmembrane region" description="Helical" evidence="6">
    <location>
        <begin position="122"/>
        <end position="141"/>
    </location>
</feature>
<evidence type="ECO:0000256" key="2">
    <source>
        <dbReference type="ARBA" id="ARBA00022692"/>
    </source>
</evidence>
<feature type="transmembrane region" description="Helical" evidence="6">
    <location>
        <begin position="472"/>
        <end position="491"/>
    </location>
</feature>
<dbReference type="GO" id="GO:0015556">
    <property type="term" value="F:C4-dicarboxylate transmembrane transporter activity"/>
    <property type="evidence" value="ECO:0007669"/>
    <property type="project" value="UniProtKB-ARBA"/>
</dbReference>
<evidence type="ECO:0000256" key="5">
    <source>
        <dbReference type="SAM" id="MobiDB-lite"/>
    </source>
</evidence>
<evidence type="ECO:0000256" key="6">
    <source>
        <dbReference type="SAM" id="Phobius"/>
    </source>
</evidence>
<organism evidence="7 8">
    <name type="scientific">Acrasis kona</name>
    <dbReference type="NCBI Taxonomy" id="1008807"/>
    <lineage>
        <taxon>Eukaryota</taxon>
        <taxon>Discoba</taxon>
        <taxon>Heterolobosea</taxon>
        <taxon>Tetramitia</taxon>
        <taxon>Eutetramitia</taxon>
        <taxon>Acrasidae</taxon>
        <taxon>Acrasis</taxon>
    </lineage>
</organism>
<keyword evidence="4 6" id="KW-0472">Membrane</keyword>
<dbReference type="PANTHER" id="PTHR10283">
    <property type="entry name" value="SOLUTE CARRIER FAMILY 13 MEMBER"/>
    <property type="match status" value="1"/>
</dbReference>
<dbReference type="PANTHER" id="PTHR10283:SF82">
    <property type="entry name" value="SOLUTE CARRIER FAMILY 13 MEMBER 2"/>
    <property type="match status" value="1"/>
</dbReference>